<name>A0A1T0ATX8_9PAST</name>
<dbReference type="Pfam" id="PF02622">
    <property type="entry name" value="DUF179"/>
    <property type="match status" value="1"/>
</dbReference>
<dbReference type="GO" id="GO:0005829">
    <property type="term" value="C:cytosol"/>
    <property type="evidence" value="ECO:0007669"/>
    <property type="project" value="TreeGrafter"/>
</dbReference>
<comment type="similarity">
    <text evidence="1 2">Belongs to the UPF0301 (AlgH) family.</text>
</comment>
<dbReference type="Gene3D" id="3.30.70.1300">
    <property type="entry name" value="VC0467-like domains"/>
    <property type="match status" value="1"/>
</dbReference>
<evidence type="ECO:0000313" key="4">
    <source>
        <dbReference type="Proteomes" id="UP000190867"/>
    </source>
</evidence>
<dbReference type="OrthoDB" id="9807486at2"/>
<evidence type="ECO:0000313" key="3">
    <source>
        <dbReference type="EMBL" id="OOS00149.1"/>
    </source>
</evidence>
<accession>A0A1T0ATX8</accession>
<keyword evidence="4" id="KW-1185">Reference proteome</keyword>
<dbReference type="STRING" id="734.B0187_04185"/>
<proteinExistence type="inferred from homology"/>
<comment type="caution">
    <text evidence="3">The sequence shown here is derived from an EMBL/GenBank/DDBJ whole genome shotgun (WGS) entry which is preliminary data.</text>
</comment>
<evidence type="ECO:0000256" key="2">
    <source>
        <dbReference type="HAMAP-Rule" id="MF_00758"/>
    </source>
</evidence>
<dbReference type="NCBIfam" id="NF001266">
    <property type="entry name" value="PRK00228.1-1"/>
    <property type="match status" value="1"/>
</dbReference>
<sequence length="189" mass="21215">MLATIPNLQGKFLIATPEMDDEFFARSVIYICEHSQQGVMGLMISSPTDLSVLELLTRMDFQMANQRNYTEDQMVLSGGPVSQDRGFILHTKTDQPFLHSYPIDDRISLTTSGDILETFGTPTAPEKFLVCLGCATWKNDQLEQEIARNDWIYAPSSEKILFETGYLDRWNEANELLGITAILGKAGRA</sequence>
<gene>
    <name evidence="3" type="ORF">B0187_04185</name>
</gene>
<dbReference type="PANTHER" id="PTHR30327:SF1">
    <property type="entry name" value="UPF0301 PROTEIN YQGE"/>
    <property type="match status" value="1"/>
</dbReference>
<reference evidence="3 4" key="1">
    <citation type="submission" date="2017-02" db="EMBL/GenBank/DDBJ databases">
        <title>Draft genome sequence of Haemophilus paracuniculus CCUG 43573 type strain.</title>
        <authorList>
            <person name="Engstrom-Jakobsson H."/>
            <person name="Salva-Serra F."/>
            <person name="Thorell K."/>
            <person name="Gonzales-Siles L."/>
            <person name="Karlsson R."/>
            <person name="Boulund F."/>
            <person name="Engstrand L."/>
            <person name="Kristiansson E."/>
            <person name="Moore E."/>
        </authorList>
    </citation>
    <scope>NUCLEOTIDE SEQUENCE [LARGE SCALE GENOMIC DNA]</scope>
    <source>
        <strain evidence="3 4">CCUG 43573</strain>
    </source>
</reference>
<evidence type="ECO:0000256" key="1">
    <source>
        <dbReference type="ARBA" id="ARBA00009600"/>
    </source>
</evidence>
<dbReference type="HAMAP" id="MF_00758">
    <property type="entry name" value="UPF0301"/>
    <property type="match status" value="1"/>
</dbReference>
<dbReference type="Gene3D" id="3.40.1740.10">
    <property type="entry name" value="VC0467-like"/>
    <property type="match status" value="1"/>
</dbReference>
<dbReference type="SUPFAM" id="SSF143456">
    <property type="entry name" value="VC0467-like"/>
    <property type="match status" value="1"/>
</dbReference>
<protein>
    <recommendedName>
        <fullName evidence="2">UPF0301 protein B0187_04185</fullName>
    </recommendedName>
</protein>
<dbReference type="Proteomes" id="UP000190867">
    <property type="component" value="Unassembled WGS sequence"/>
</dbReference>
<dbReference type="EMBL" id="MUYA01000004">
    <property type="protein sequence ID" value="OOS00149.1"/>
    <property type="molecule type" value="Genomic_DNA"/>
</dbReference>
<organism evidence="3 4">
    <name type="scientific">Haemophilus paracuniculus</name>
    <dbReference type="NCBI Taxonomy" id="734"/>
    <lineage>
        <taxon>Bacteria</taxon>
        <taxon>Pseudomonadati</taxon>
        <taxon>Pseudomonadota</taxon>
        <taxon>Gammaproteobacteria</taxon>
        <taxon>Pasteurellales</taxon>
        <taxon>Pasteurellaceae</taxon>
        <taxon>Haemophilus</taxon>
    </lineage>
</organism>
<dbReference type="RefSeq" id="WP_078236601.1">
    <property type="nucleotide sequence ID" value="NZ_MUYA01000004.1"/>
</dbReference>
<dbReference type="AlphaFoldDB" id="A0A1T0ATX8"/>
<dbReference type="PANTHER" id="PTHR30327">
    <property type="entry name" value="UNCHARACTERIZED PROTEIN YQGE"/>
    <property type="match status" value="1"/>
</dbReference>
<dbReference type="InterPro" id="IPR003774">
    <property type="entry name" value="AlgH-like"/>
</dbReference>